<protein>
    <submittedName>
        <fullName evidence="3">Uncharacterized protein</fullName>
    </submittedName>
</protein>
<keyword evidence="4" id="KW-1185">Reference proteome</keyword>
<feature type="signal peptide" evidence="2">
    <location>
        <begin position="1"/>
        <end position="23"/>
    </location>
</feature>
<gene>
    <name evidence="3" type="ORF">Thiowin_01518</name>
</gene>
<feature type="region of interest" description="Disordered" evidence="1">
    <location>
        <begin position="33"/>
        <end position="99"/>
    </location>
</feature>
<proteinExistence type="predicted"/>
<accession>A0ABZ0S6C8</accession>
<name>A0ABZ0S6C8_9GAMM</name>
<dbReference type="Proteomes" id="UP001432180">
    <property type="component" value="Chromosome"/>
</dbReference>
<organism evidence="3 4">
    <name type="scientific">Thiorhodovibrio winogradskyi</name>
    <dbReference type="NCBI Taxonomy" id="77007"/>
    <lineage>
        <taxon>Bacteria</taxon>
        <taxon>Pseudomonadati</taxon>
        <taxon>Pseudomonadota</taxon>
        <taxon>Gammaproteobacteria</taxon>
        <taxon>Chromatiales</taxon>
        <taxon>Chromatiaceae</taxon>
        <taxon>Thiorhodovibrio</taxon>
    </lineage>
</organism>
<sequence length="99" mass="10822">MKKRCALATTFFATLLFVSGAMAQEVYKGLAEENPDLTGNPLPATPQETEQETGSKAKVYKGLADENPDLVDQGETDKAPTEKNPEIYEEAKPNPDLTY</sequence>
<reference evidence="3 4" key="1">
    <citation type="journal article" date="2023" name="Microorganisms">
        <title>Thiorhodovibrio frisius and Trv. litoralis spp. nov., Two Novel Members from a Clade of Fastidious Purple Sulfur Bacteria That Exhibit Unique Red-Shifted Light-Harvesting Capabilities.</title>
        <authorList>
            <person name="Methner A."/>
            <person name="Kuzyk S.B."/>
            <person name="Petersen J."/>
            <person name="Bauer S."/>
            <person name="Brinkmann H."/>
            <person name="Sichau K."/>
            <person name="Wanner G."/>
            <person name="Wolf J."/>
            <person name="Neumann-Schaal M."/>
            <person name="Henke P."/>
            <person name="Tank M."/>
            <person name="Sproer C."/>
            <person name="Bunk B."/>
            <person name="Overmann J."/>
        </authorList>
    </citation>
    <scope>NUCLEOTIDE SEQUENCE [LARGE SCALE GENOMIC DNA]</scope>
    <source>
        <strain evidence="3 4">DSM 6702</strain>
    </source>
</reference>
<evidence type="ECO:0000256" key="1">
    <source>
        <dbReference type="SAM" id="MobiDB-lite"/>
    </source>
</evidence>
<evidence type="ECO:0000256" key="2">
    <source>
        <dbReference type="SAM" id="SignalP"/>
    </source>
</evidence>
<dbReference type="EMBL" id="CP121472">
    <property type="protein sequence ID" value="WPL16553.1"/>
    <property type="molecule type" value="Genomic_DNA"/>
</dbReference>
<feature type="compositionally biased region" description="Basic and acidic residues" evidence="1">
    <location>
        <begin position="75"/>
        <end position="93"/>
    </location>
</feature>
<feature type="chain" id="PRO_5046763222" evidence="2">
    <location>
        <begin position="24"/>
        <end position="99"/>
    </location>
</feature>
<evidence type="ECO:0000313" key="3">
    <source>
        <dbReference type="EMBL" id="WPL16553.1"/>
    </source>
</evidence>
<dbReference type="RefSeq" id="WP_328987105.1">
    <property type="nucleotide sequence ID" value="NZ_CP121472.1"/>
</dbReference>
<keyword evidence="2" id="KW-0732">Signal</keyword>
<evidence type="ECO:0000313" key="4">
    <source>
        <dbReference type="Proteomes" id="UP001432180"/>
    </source>
</evidence>